<dbReference type="RefSeq" id="WP_214176677.1">
    <property type="nucleotide sequence ID" value="NZ_JAHCVK010000014.1"/>
</dbReference>
<evidence type="ECO:0000313" key="12">
    <source>
        <dbReference type="Proteomes" id="UP000756860"/>
    </source>
</evidence>
<gene>
    <name evidence="11" type="ORF">KI810_16570</name>
</gene>
<dbReference type="InterPro" id="IPR040845">
    <property type="entry name" value="Arnt_C"/>
</dbReference>
<keyword evidence="7 8" id="KW-0472">Membrane</keyword>
<evidence type="ECO:0000259" key="9">
    <source>
        <dbReference type="Pfam" id="PF13231"/>
    </source>
</evidence>
<comment type="caution">
    <text evidence="11">The sequence shown here is derived from an EMBL/GenBank/DDBJ whole genome shotgun (WGS) entry which is preliminary data.</text>
</comment>
<feature type="domain" description="Aminoarabinose transferase C-terminal" evidence="10">
    <location>
        <begin position="452"/>
        <end position="552"/>
    </location>
</feature>
<dbReference type="PANTHER" id="PTHR33908">
    <property type="entry name" value="MANNOSYLTRANSFERASE YKCB-RELATED"/>
    <property type="match status" value="1"/>
</dbReference>
<feature type="transmembrane region" description="Helical" evidence="8">
    <location>
        <begin position="358"/>
        <end position="380"/>
    </location>
</feature>
<feature type="transmembrane region" description="Helical" evidence="8">
    <location>
        <begin position="219"/>
        <end position="237"/>
    </location>
</feature>
<keyword evidence="3 11" id="KW-0328">Glycosyltransferase</keyword>
<keyword evidence="2" id="KW-1003">Cell membrane</keyword>
<keyword evidence="12" id="KW-1185">Reference proteome</keyword>
<evidence type="ECO:0000256" key="6">
    <source>
        <dbReference type="ARBA" id="ARBA00022989"/>
    </source>
</evidence>
<reference evidence="11 12" key="1">
    <citation type="submission" date="2021-05" db="EMBL/GenBank/DDBJ databases">
        <title>The draft genome of Geobacter luticola JCM 17780.</title>
        <authorList>
            <person name="Xu Z."/>
            <person name="Masuda Y."/>
            <person name="Itoh H."/>
            <person name="Senoo K."/>
        </authorList>
    </citation>
    <scope>NUCLEOTIDE SEQUENCE [LARGE SCALE GENOMIC DNA]</scope>
    <source>
        <strain evidence="11 12">JCM 17780</strain>
    </source>
</reference>
<evidence type="ECO:0000259" key="10">
    <source>
        <dbReference type="Pfam" id="PF18583"/>
    </source>
</evidence>
<keyword evidence="5 8" id="KW-0812">Transmembrane</keyword>
<feature type="transmembrane region" description="Helical" evidence="8">
    <location>
        <begin position="177"/>
        <end position="207"/>
    </location>
</feature>
<dbReference type="Pfam" id="PF18583">
    <property type="entry name" value="Arnt_C"/>
    <property type="match status" value="1"/>
</dbReference>
<feature type="transmembrane region" description="Helical" evidence="8">
    <location>
        <begin position="392"/>
        <end position="409"/>
    </location>
</feature>
<evidence type="ECO:0000256" key="8">
    <source>
        <dbReference type="SAM" id="Phobius"/>
    </source>
</evidence>
<accession>A0ABS5SH30</accession>
<feature type="domain" description="Glycosyltransferase RgtA/B/C/D-like" evidence="9">
    <location>
        <begin position="73"/>
        <end position="235"/>
    </location>
</feature>
<evidence type="ECO:0000256" key="7">
    <source>
        <dbReference type="ARBA" id="ARBA00023136"/>
    </source>
</evidence>
<feature type="transmembrane region" description="Helical" evidence="8">
    <location>
        <begin position="326"/>
        <end position="346"/>
    </location>
</feature>
<dbReference type="InterPro" id="IPR050297">
    <property type="entry name" value="LipidA_mod_glycosyltrf_83"/>
</dbReference>
<evidence type="ECO:0000256" key="3">
    <source>
        <dbReference type="ARBA" id="ARBA00022676"/>
    </source>
</evidence>
<evidence type="ECO:0000313" key="11">
    <source>
        <dbReference type="EMBL" id="MBT0654668.1"/>
    </source>
</evidence>
<dbReference type="EC" id="2.4.-.-" evidence="11"/>
<feature type="transmembrane region" description="Helical" evidence="8">
    <location>
        <begin position="148"/>
        <end position="165"/>
    </location>
</feature>
<evidence type="ECO:0000256" key="4">
    <source>
        <dbReference type="ARBA" id="ARBA00022679"/>
    </source>
</evidence>
<dbReference type="InterPro" id="IPR038731">
    <property type="entry name" value="RgtA/B/C-like"/>
</dbReference>
<dbReference type="PANTHER" id="PTHR33908:SF3">
    <property type="entry name" value="UNDECAPRENYL PHOSPHATE-ALPHA-4-AMINO-4-DEOXY-L-ARABINOSE ARABINOSYL TRANSFERASE"/>
    <property type="match status" value="1"/>
</dbReference>
<dbReference type="GO" id="GO:0016757">
    <property type="term" value="F:glycosyltransferase activity"/>
    <property type="evidence" value="ECO:0007669"/>
    <property type="project" value="UniProtKB-KW"/>
</dbReference>
<evidence type="ECO:0000256" key="1">
    <source>
        <dbReference type="ARBA" id="ARBA00004651"/>
    </source>
</evidence>
<evidence type="ECO:0000256" key="2">
    <source>
        <dbReference type="ARBA" id="ARBA00022475"/>
    </source>
</evidence>
<dbReference type="Pfam" id="PF13231">
    <property type="entry name" value="PMT_2"/>
    <property type="match status" value="1"/>
</dbReference>
<keyword evidence="6 8" id="KW-1133">Transmembrane helix</keyword>
<feature type="transmembrane region" description="Helical" evidence="8">
    <location>
        <begin position="415"/>
        <end position="437"/>
    </location>
</feature>
<feature type="transmembrane region" description="Helical" evidence="8">
    <location>
        <begin position="302"/>
        <end position="319"/>
    </location>
</feature>
<feature type="transmembrane region" description="Helical" evidence="8">
    <location>
        <begin position="21"/>
        <end position="40"/>
    </location>
</feature>
<name>A0ABS5SH30_9BACT</name>
<feature type="transmembrane region" description="Helical" evidence="8">
    <location>
        <begin position="93"/>
        <end position="111"/>
    </location>
</feature>
<keyword evidence="4 11" id="KW-0808">Transferase</keyword>
<comment type="subcellular location">
    <subcellularLocation>
        <location evidence="1">Cell membrane</location>
        <topology evidence="1">Multi-pass membrane protein</topology>
    </subcellularLocation>
</comment>
<dbReference type="Proteomes" id="UP000756860">
    <property type="component" value="Unassembled WGS sequence"/>
</dbReference>
<organism evidence="11 12">
    <name type="scientific">Geomobilimonas luticola</name>
    <dbReference type="NCBI Taxonomy" id="1114878"/>
    <lineage>
        <taxon>Bacteria</taxon>
        <taxon>Pseudomonadati</taxon>
        <taxon>Thermodesulfobacteriota</taxon>
        <taxon>Desulfuromonadia</taxon>
        <taxon>Geobacterales</taxon>
        <taxon>Geobacteraceae</taxon>
        <taxon>Geomobilimonas</taxon>
    </lineage>
</organism>
<proteinExistence type="predicted"/>
<feature type="transmembrane region" description="Helical" evidence="8">
    <location>
        <begin position="269"/>
        <end position="290"/>
    </location>
</feature>
<sequence length="553" mass="62376">MKFITDFLTAKESSARKDLGALLVIFGVAFFQFLGHLPLFEPDEARYAEIPREMLERGDFITPMLNYVKYFEKPPLLYWLNALSLSLFGENEFAARFACALAGLLTVLLTYHVGRTLFGRREGLFAALILGTSTGFLIQARINLTDMLVTFCMTACLGCFAIAVRDNEPRRGLYCHLGYLFAALAVLAKGLIGIVFPGAIIFLYLLLGKRWQLLKEMRLVTGTLLFLLVSAPWFILVSQRNPEFARFFFIHEHFQRFTSKVHGRYQPPWFFIPVLLGTMLPWSFFIPTGLRGVWRERLSVTGRHALYLAIWAIFIFVFFSKSDSKLVPYILPVFPPLALLMGREFVRQLDGPDRFMRIQGYVLAAILIILGVGVCIYPYFPKAKDLSPLEGLVTGSIFLVEGVAALAMSRRGNLASLFLALCFCAYLLGIVGPISLMDNVATRKSSKDLCLIVKEAAGPDAVIASFGHEQGLPFYTHRRVVTVGGMGELEFGSKQGDQSAWFMDPTQFSRVWDGPKQVFLLLRDNHINEFRPLVKTPIRELGRNKKKVLVTNR</sequence>
<evidence type="ECO:0000256" key="5">
    <source>
        <dbReference type="ARBA" id="ARBA00022692"/>
    </source>
</evidence>
<protein>
    <submittedName>
        <fullName evidence="11">Glycosyltransferase family 39 protein</fullName>
        <ecNumber evidence="11">2.4.-.-</ecNumber>
    </submittedName>
</protein>
<dbReference type="EMBL" id="JAHCVK010000014">
    <property type="protein sequence ID" value="MBT0654668.1"/>
    <property type="molecule type" value="Genomic_DNA"/>
</dbReference>
<feature type="transmembrane region" description="Helical" evidence="8">
    <location>
        <begin position="123"/>
        <end position="142"/>
    </location>
</feature>